<dbReference type="EMBL" id="FMXR01000005">
    <property type="protein sequence ID" value="SDB05560.1"/>
    <property type="molecule type" value="Genomic_DNA"/>
</dbReference>
<evidence type="ECO:0008006" key="4">
    <source>
        <dbReference type="Google" id="ProtNLM"/>
    </source>
</evidence>
<dbReference type="OrthoDB" id="1779993at2"/>
<reference evidence="2 3" key="1">
    <citation type="submission" date="2016-10" db="EMBL/GenBank/DDBJ databases">
        <authorList>
            <person name="de Groot N.N."/>
        </authorList>
    </citation>
    <scope>NUCLEOTIDE SEQUENCE [LARGE SCALE GENOMIC DNA]</scope>
    <source>
        <strain evidence="2 3">DSM 3217</strain>
    </source>
</reference>
<sequence length="182" mass="20901">MEYNMEPKDEYVVELSQALFGKMSQAQINQQVRYYDNYIMEECAKGKTQEQVIEELGAPSVVARTIVTSAEKPAEDTGTRIVEEPSVRTVKVNRENRFAQAAKSHGYDLNDVNETQEVEVEERTYTPDDQYMKNYHGIKAEYSEEKGWEVKAGPFRLNKWYGTGLIAGVILIVWGLIEKFMN</sequence>
<dbReference type="Proteomes" id="UP000199228">
    <property type="component" value="Unassembled WGS sequence"/>
</dbReference>
<protein>
    <recommendedName>
        <fullName evidence="4">DUF1700 domain-containing protein</fullName>
    </recommendedName>
</protein>
<evidence type="ECO:0000256" key="1">
    <source>
        <dbReference type="SAM" id="Phobius"/>
    </source>
</evidence>
<keyword evidence="3" id="KW-1185">Reference proteome</keyword>
<name>A0A1G6AB92_EUBOX</name>
<proteinExistence type="predicted"/>
<dbReference type="Pfam" id="PF22564">
    <property type="entry name" value="HAAS"/>
    <property type="match status" value="1"/>
</dbReference>
<keyword evidence="1" id="KW-0472">Membrane</keyword>
<evidence type="ECO:0000313" key="3">
    <source>
        <dbReference type="Proteomes" id="UP000199228"/>
    </source>
</evidence>
<accession>A0A1G6AB92</accession>
<keyword evidence="1" id="KW-0812">Transmembrane</keyword>
<dbReference type="RefSeq" id="WP_090171644.1">
    <property type="nucleotide sequence ID" value="NZ_FMXR01000005.1"/>
</dbReference>
<dbReference type="AlphaFoldDB" id="A0A1G6AB92"/>
<evidence type="ECO:0000313" key="2">
    <source>
        <dbReference type="EMBL" id="SDB05560.1"/>
    </source>
</evidence>
<dbReference type="STRING" id="1732.SAMN02910417_00367"/>
<keyword evidence="1" id="KW-1133">Transmembrane helix</keyword>
<organism evidence="2 3">
    <name type="scientific">Eubacterium oxidoreducens</name>
    <dbReference type="NCBI Taxonomy" id="1732"/>
    <lineage>
        <taxon>Bacteria</taxon>
        <taxon>Bacillati</taxon>
        <taxon>Bacillota</taxon>
        <taxon>Clostridia</taxon>
        <taxon>Eubacteriales</taxon>
        <taxon>Eubacteriaceae</taxon>
        <taxon>Eubacterium</taxon>
    </lineage>
</organism>
<gene>
    <name evidence="2" type="ORF">SAMN02910417_00367</name>
</gene>
<feature type="transmembrane region" description="Helical" evidence="1">
    <location>
        <begin position="160"/>
        <end position="177"/>
    </location>
</feature>